<dbReference type="InterPro" id="IPR002762">
    <property type="entry name" value="CbiX-like"/>
</dbReference>
<dbReference type="Gene3D" id="3.40.50.1400">
    <property type="match status" value="1"/>
</dbReference>
<evidence type="ECO:0000313" key="3">
    <source>
        <dbReference type="EMBL" id="SCF38046.1"/>
    </source>
</evidence>
<dbReference type="Proteomes" id="UP000198253">
    <property type="component" value="Chromosome I"/>
</dbReference>
<protein>
    <submittedName>
        <fullName evidence="3">(2Fe-2S) ferredoxin</fullName>
    </submittedName>
</protein>
<dbReference type="InterPro" id="IPR036249">
    <property type="entry name" value="Thioredoxin-like_sf"/>
</dbReference>
<dbReference type="InParanoid" id="A0A1C4ZYT7"/>
<dbReference type="SUPFAM" id="SSF52833">
    <property type="entry name" value="Thioredoxin-like"/>
    <property type="match status" value="1"/>
</dbReference>
<sequence length="236" mass="25056">MTHVLLVARAVVHVGGQDTVHRLADEVAAALGVPVAACFLDGAAPSLHAALDAAVAAGVDEVLLVPTHLPPDRYLETWIRRAHAHWAAGRDDPPRVSVSAPLADQPALVGAITEAVTGPRQPLGGTPGPFRSPAWSHITPHRHHVLVCRGPRCTAYGANEVAERLTRGLAAHGLGDQDALVTATGCLFPCNLGPLVVVHPDDVWYERVDPDLAGRIAEEHLGRGRPVDDRRPRSRP</sequence>
<organism evidence="3 4">
    <name type="scientific">Micromonospora echinospora</name>
    <name type="common">Micromonospora purpurea</name>
    <dbReference type="NCBI Taxonomy" id="1877"/>
    <lineage>
        <taxon>Bacteria</taxon>
        <taxon>Bacillati</taxon>
        <taxon>Actinomycetota</taxon>
        <taxon>Actinomycetes</taxon>
        <taxon>Micromonosporales</taxon>
        <taxon>Micromonosporaceae</taxon>
        <taxon>Micromonospora</taxon>
    </lineage>
</organism>
<name>A0A1C4ZYT7_MICEC</name>
<dbReference type="Pfam" id="PF01903">
    <property type="entry name" value="CbiX"/>
    <property type="match status" value="1"/>
</dbReference>
<evidence type="ECO:0000256" key="2">
    <source>
        <dbReference type="ARBA" id="ARBA00023239"/>
    </source>
</evidence>
<keyword evidence="1" id="KW-0479">Metal-binding</keyword>
<dbReference type="AlphaFoldDB" id="A0A1C4ZYT7"/>
<reference evidence="4" key="1">
    <citation type="submission" date="2016-06" db="EMBL/GenBank/DDBJ databases">
        <authorList>
            <person name="Varghese N."/>
            <person name="Submissions Spin"/>
        </authorList>
    </citation>
    <scope>NUCLEOTIDE SEQUENCE [LARGE SCALE GENOMIC DNA]</scope>
    <source>
        <strain evidence="4">DSM 43816</strain>
    </source>
</reference>
<dbReference type="RefSeq" id="WP_088984590.1">
    <property type="nucleotide sequence ID" value="NZ_LT607413.1"/>
</dbReference>
<accession>A0A1C4ZYT7</accession>
<dbReference type="Gene3D" id="3.40.30.10">
    <property type="entry name" value="Glutaredoxin"/>
    <property type="match status" value="1"/>
</dbReference>
<dbReference type="CDD" id="cd02980">
    <property type="entry name" value="TRX_Fd_family"/>
    <property type="match status" value="1"/>
</dbReference>
<keyword evidence="4" id="KW-1185">Reference proteome</keyword>
<dbReference type="SUPFAM" id="SSF53800">
    <property type="entry name" value="Chelatase"/>
    <property type="match status" value="1"/>
</dbReference>
<dbReference type="GO" id="GO:0016829">
    <property type="term" value="F:lyase activity"/>
    <property type="evidence" value="ECO:0007669"/>
    <property type="project" value="UniProtKB-KW"/>
</dbReference>
<dbReference type="OrthoDB" id="9800597at2"/>
<proteinExistence type="predicted"/>
<evidence type="ECO:0000313" key="4">
    <source>
        <dbReference type="Proteomes" id="UP000198253"/>
    </source>
</evidence>
<gene>
    <name evidence="3" type="ORF">GA0070618_5992</name>
</gene>
<evidence type="ECO:0000256" key="1">
    <source>
        <dbReference type="ARBA" id="ARBA00022723"/>
    </source>
</evidence>
<dbReference type="Pfam" id="PF01257">
    <property type="entry name" value="2Fe-2S_thioredx"/>
    <property type="match status" value="1"/>
</dbReference>
<dbReference type="GO" id="GO:0046872">
    <property type="term" value="F:metal ion binding"/>
    <property type="evidence" value="ECO:0007669"/>
    <property type="project" value="UniProtKB-KW"/>
</dbReference>
<keyword evidence="2" id="KW-0456">Lyase</keyword>
<dbReference type="EMBL" id="LT607413">
    <property type="protein sequence ID" value="SCF38046.1"/>
    <property type="molecule type" value="Genomic_DNA"/>
</dbReference>